<reference evidence="2" key="1">
    <citation type="submission" date="2019-05" db="EMBL/GenBank/DDBJ databases">
        <title>Flavobacterium profundi sp. nov., isolated from a deep-sea seamount.</title>
        <authorList>
            <person name="Zhang D.-C."/>
        </authorList>
    </citation>
    <scope>NUCLEOTIDE SEQUENCE [LARGE SCALE GENOMIC DNA]</scope>
    <source>
        <strain evidence="2">EC11</strain>
    </source>
</reference>
<gene>
    <name evidence="1" type="ORF">FIA58_018745</name>
</gene>
<protein>
    <submittedName>
        <fullName evidence="1">Uncharacterized protein</fullName>
    </submittedName>
</protein>
<keyword evidence="2" id="KW-1185">Reference proteome</keyword>
<reference evidence="1 2" key="2">
    <citation type="submission" date="2019-05" db="EMBL/GenBank/DDBJ databases">
        <authorList>
            <person name="Lianzixin W."/>
        </authorList>
    </citation>
    <scope>NUCLEOTIDE SEQUENCE [LARGE SCALE GENOMIC DNA]</scope>
    <source>
        <strain evidence="1 2">EC11</strain>
    </source>
</reference>
<reference evidence="1 2" key="3">
    <citation type="submission" date="2020-02" db="EMBL/GenBank/DDBJ databases">
        <title>Flavobacterium profundi sp. nov., isolated from a deep-sea seamount.</title>
        <authorList>
            <person name="Zhang D.-C."/>
        </authorList>
    </citation>
    <scope>NUCLEOTIDE SEQUENCE [LARGE SCALE GENOMIC DNA]</scope>
    <source>
        <strain evidence="1 2">EC11</strain>
    </source>
</reference>
<dbReference type="EMBL" id="VEVQ02000017">
    <property type="protein sequence ID" value="NHN27725.1"/>
    <property type="molecule type" value="Genomic_DNA"/>
</dbReference>
<sequence length="164" mass="17970">MSNLSENRINLVLTPADVATIKQNIDAIVALMPENTTLTDTQRASYMAINVNNKVYAENVLTEARSTGAGILAPYVNLDFLENDLTVFKQLDEIESKVNNLLQRVKDAKRIAGHEAYGMANKAYKNYQDASDAGVANAKSSYDKLKVRFDSNGNSGRIPAADLQ</sequence>
<comment type="caution">
    <text evidence="1">The sequence shown here is derived from an EMBL/GenBank/DDBJ whole genome shotgun (WGS) entry which is preliminary data.</text>
</comment>
<dbReference type="RefSeq" id="WP_140964235.1">
    <property type="nucleotide sequence ID" value="NZ_VEVQ02000017.1"/>
</dbReference>
<evidence type="ECO:0000313" key="1">
    <source>
        <dbReference type="EMBL" id="NHN27725.1"/>
    </source>
</evidence>
<organism evidence="1 2">
    <name type="scientific">Flavobacterium jejuense</name>
    <dbReference type="NCBI Taxonomy" id="1544455"/>
    <lineage>
        <taxon>Bacteria</taxon>
        <taxon>Pseudomonadati</taxon>
        <taxon>Bacteroidota</taxon>
        <taxon>Flavobacteriia</taxon>
        <taxon>Flavobacteriales</taxon>
        <taxon>Flavobacteriaceae</taxon>
        <taxon>Flavobacterium</taxon>
    </lineage>
</organism>
<evidence type="ECO:0000313" key="2">
    <source>
        <dbReference type="Proteomes" id="UP000817854"/>
    </source>
</evidence>
<dbReference type="Proteomes" id="UP000817854">
    <property type="component" value="Unassembled WGS sequence"/>
</dbReference>
<proteinExistence type="predicted"/>
<name>A0ABX0IUY8_9FLAO</name>
<accession>A0ABX0IUY8</accession>